<dbReference type="Proteomes" id="UP001054252">
    <property type="component" value="Unassembled WGS sequence"/>
</dbReference>
<dbReference type="AlphaFoldDB" id="A0AAV5MQ91"/>
<name>A0AAV5MQ91_9ROSI</name>
<evidence type="ECO:0000313" key="2">
    <source>
        <dbReference type="EMBL" id="GKV52090.1"/>
    </source>
</evidence>
<protein>
    <submittedName>
        <fullName evidence="2">Uncharacterized protein</fullName>
    </submittedName>
</protein>
<gene>
    <name evidence="2" type="ORF">SLEP1_g58689</name>
</gene>
<evidence type="ECO:0000256" key="1">
    <source>
        <dbReference type="SAM" id="MobiDB-lite"/>
    </source>
</evidence>
<comment type="caution">
    <text evidence="2">The sequence shown here is derived from an EMBL/GenBank/DDBJ whole genome shotgun (WGS) entry which is preliminary data.</text>
</comment>
<proteinExistence type="predicted"/>
<feature type="region of interest" description="Disordered" evidence="1">
    <location>
        <begin position="1"/>
        <end position="26"/>
    </location>
</feature>
<feature type="compositionally biased region" description="Basic and acidic residues" evidence="1">
    <location>
        <begin position="1"/>
        <end position="16"/>
    </location>
</feature>
<keyword evidence="3" id="KW-1185">Reference proteome</keyword>
<organism evidence="2 3">
    <name type="scientific">Rubroshorea leprosula</name>
    <dbReference type="NCBI Taxonomy" id="152421"/>
    <lineage>
        <taxon>Eukaryota</taxon>
        <taxon>Viridiplantae</taxon>
        <taxon>Streptophyta</taxon>
        <taxon>Embryophyta</taxon>
        <taxon>Tracheophyta</taxon>
        <taxon>Spermatophyta</taxon>
        <taxon>Magnoliopsida</taxon>
        <taxon>eudicotyledons</taxon>
        <taxon>Gunneridae</taxon>
        <taxon>Pentapetalae</taxon>
        <taxon>rosids</taxon>
        <taxon>malvids</taxon>
        <taxon>Malvales</taxon>
        <taxon>Dipterocarpaceae</taxon>
        <taxon>Rubroshorea</taxon>
    </lineage>
</organism>
<accession>A0AAV5MQ91</accession>
<feature type="compositionally biased region" description="Polar residues" evidence="1">
    <location>
        <begin position="17"/>
        <end position="26"/>
    </location>
</feature>
<reference evidence="2 3" key="1">
    <citation type="journal article" date="2021" name="Commun. Biol.">
        <title>The genome of Shorea leprosula (Dipterocarpaceae) highlights the ecological relevance of drought in aseasonal tropical rainforests.</title>
        <authorList>
            <person name="Ng K.K.S."/>
            <person name="Kobayashi M.J."/>
            <person name="Fawcett J.A."/>
            <person name="Hatakeyama M."/>
            <person name="Paape T."/>
            <person name="Ng C.H."/>
            <person name="Ang C.C."/>
            <person name="Tnah L.H."/>
            <person name="Lee C.T."/>
            <person name="Nishiyama T."/>
            <person name="Sese J."/>
            <person name="O'Brien M.J."/>
            <person name="Copetti D."/>
            <person name="Mohd Noor M.I."/>
            <person name="Ong R.C."/>
            <person name="Putra M."/>
            <person name="Sireger I.Z."/>
            <person name="Indrioko S."/>
            <person name="Kosugi Y."/>
            <person name="Izuno A."/>
            <person name="Isagi Y."/>
            <person name="Lee S.L."/>
            <person name="Shimizu K.K."/>
        </authorList>
    </citation>
    <scope>NUCLEOTIDE SEQUENCE [LARGE SCALE GENOMIC DNA]</scope>
    <source>
        <strain evidence="2">214</strain>
    </source>
</reference>
<sequence>MKGGEDVVKENGRIKQEPTTVISSMEPSHPFPPPLFAFNPPPPTSLALVNLSPPFPSVSHPKASYKEKLVGVSSILVAQSFYPPICSQFLSSSLTSPHDAQPNPLPKPLYPLQSLSYYPFPRGKGIVLSSMET</sequence>
<evidence type="ECO:0000313" key="3">
    <source>
        <dbReference type="Proteomes" id="UP001054252"/>
    </source>
</evidence>
<dbReference type="EMBL" id="BPVZ01000604">
    <property type="protein sequence ID" value="GKV52090.1"/>
    <property type="molecule type" value="Genomic_DNA"/>
</dbReference>